<protein>
    <submittedName>
        <fullName evidence="1">5291_t:CDS:1</fullName>
    </submittedName>
</protein>
<dbReference type="EMBL" id="CAJVPM010000665">
    <property type="protein sequence ID" value="CAG8449066.1"/>
    <property type="molecule type" value="Genomic_DNA"/>
</dbReference>
<dbReference type="Proteomes" id="UP000789860">
    <property type="component" value="Unassembled WGS sequence"/>
</dbReference>
<name>A0ACA9K3I0_9GLOM</name>
<accession>A0ACA9K3I0</accession>
<sequence length="54" mass="6233">MYQIINYEEFNEESSEESSKINSDPEPEETVDLVSDKNNNDKILDSESLEAEFS</sequence>
<gene>
    <name evidence="1" type="ORF">SCALOS_LOCUS1095</name>
</gene>
<comment type="caution">
    <text evidence="1">The sequence shown here is derived from an EMBL/GenBank/DDBJ whole genome shotgun (WGS) entry which is preliminary data.</text>
</comment>
<keyword evidence="2" id="KW-1185">Reference proteome</keyword>
<evidence type="ECO:0000313" key="1">
    <source>
        <dbReference type="EMBL" id="CAG8449066.1"/>
    </source>
</evidence>
<proteinExistence type="predicted"/>
<reference evidence="1" key="1">
    <citation type="submission" date="2021-06" db="EMBL/GenBank/DDBJ databases">
        <authorList>
            <person name="Kallberg Y."/>
            <person name="Tangrot J."/>
            <person name="Rosling A."/>
        </authorList>
    </citation>
    <scope>NUCLEOTIDE SEQUENCE</scope>
    <source>
        <strain evidence="1">AU212A</strain>
    </source>
</reference>
<organism evidence="1 2">
    <name type="scientific">Scutellospora calospora</name>
    <dbReference type="NCBI Taxonomy" id="85575"/>
    <lineage>
        <taxon>Eukaryota</taxon>
        <taxon>Fungi</taxon>
        <taxon>Fungi incertae sedis</taxon>
        <taxon>Mucoromycota</taxon>
        <taxon>Glomeromycotina</taxon>
        <taxon>Glomeromycetes</taxon>
        <taxon>Diversisporales</taxon>
        <taxon>Gigasporaceae</taxon>
        <taxon>Scutellospora</taxon>
    </lineage>
</organism>
<evidence type="ECO:0000313" key="2">
    <source>
        <dbReference type="Proteomes" id="UP000789860"/>
    </source>
</evidence>